<dbReference type="GO" id="GO:0009279">
    <property type="term" value="C:cell outer membrane"/>
    <property type="evidence" value="ECO:0007669"/>
    <property type="project" value="UniProtKB-SubCell"/>
</dbReference>
<evidence type="ECO:0000256" key="16">
    <source>
        <dbReference type="ARBA" id="ARBA00023136"/>
    </source>
</evidence>
<sequence length="292" mass="33394">MAQGGGSQAIRNDNAQESAFMKLTVKAGSVLAKTLFLLTLAALPARAQETVETFQRIRTAPGLSLHKEMFMLPVTFSNEYDGARTEAVFQISAKHRIFNTPIYFAYTQISFWQAYDRNNSAPFRETDYNPELFWRTQRLPFYGGEVGADIGVEHESNGQKPPLSRSWNLLYGCPYYYRPNFLLYLKFRYRFPEDAKTSPTDAVGDDNPDITDYMGYSDLHLYYRFAWHHGIHLMIRGNLSTGYGGVVFDYSIPVPKSELSCFTIRFSHGYGESLVDYKRSLTRVGFGIMFAR</sequence>
<dbReference type="GO" id="GO:0016042">
    <property type="term" value="P:lipid catabolic process"/>
    <property type="evidence" value="ECO:0007669"/>
    <property type="project" value="UniProtKB-KW"/>
</dbReference>
<keyword evidence="11" id="KW-0732">Signal</keyword>
<evidence type="ECO:0000256" key="4">
    <source>
        <dbReference type="ARBA" id="ARBA00010525"/>
    </source>
</evidence>
<comment type="catalytic activity">
    <reaction evidence="2">
        <text>a 1,2-diacyl-sn-glycero-3-phosphocholine + H2O = a 1-acyl-sn-glycero-3-phosphocholine + a fatty acid + H(+)</text>
        <dbReference type="Rhea" id="RHEA:15801"/>
        <dbReference type="ChEBI" id="CHEBI:15377"/>
        <dbReference type="ChEBI" id="CHEBI:15378"/>
        <dbReference type="ChEBI" id="CHEBI:28868"/>
        <dbReference type="ChEBI" id="CHEBI:57643"/>
        <dbReference type="ChEBI" id="CHEBI:58168"/>
        <dbReference type="EC" id="3.1.1.4"/>
    </reaction>
</comment>
<evidence type="ECO:0000256" key="2">
    <source>
        <dbReference type="ARBA" id="ARBA00001604"/>
    </source>
</evidence>
<evidence type="ECO:0000256" key="18">
    <source>
        <dbReference type="ARBA" id="ARBA00032375"/>
    </source>
</evidence>
<feature type="active site" description="Proton acceptor" evidence="19">
    <location>
        <position position="154"/>
    </location>
</feature>
<dbReference type="PRINTS" id="PR01486">
    <property type="entry name" value="PHPHLIPASEA1"/>
</dbReference>
<comment type="catalytic activity">
    <reaction evidence="1">
        <text>a 1,2-diacyl-sn-glycero-3-phosphocholine + H2O = a 2-acyl-sn-glycero-3-phosphocholine + a fatty acid + H(+)</text>
        <dbReference type="Rhea" id="RHEA:18689"/>
        <dbReference type="ChEBI" id="CHEBI:15377"/>
        <dbReference type="ChEBI" id="CHEBI:15378"/>
        <dbReference type="ChEBI" id="CHEBI:28868"/>
        <dbReference type="ChEBI" id="CHEBI:57643"/>
        <dbReference type="ChEBI" id="CHEBI:57875"/>
        <dbReference type="EC" id="3.1.1.32"/>
    </reaction>
</comment>
<evidence type="ECO:0000256" key="15">
    <source>
        <dbReference type="ARBA" id="ARBA00023098"/>
    </source>
</evidence>
<feature type="binding site" description="in dimeric form" evidence="20">
    <location>
        <position position="120"/>
    </location>
    <ligand>
        <name>Ca(2+)</name>
        <dbReference type="ChEBI" id="CHEBI:29108"/>
        <label>1</label>
    </ligand>
</feature>
<keyword evidence="13 20" id="KW-0106">Calcium</keyword>
<dbReference type="PANTHER" id="PTHR40457:SF1">
    <property type="entry name" value="PHOSPHOLIPASE A1"/>
    <property type="match status" value="1"/>
</dbReference>
<evidence type="ECO:0000256" key="5">
    <source>
        <dbReference type="ARBA" id="ARBA00011702"/>
    </source>
</evidence>
<keyword evidence="9" id="KW-0812">Transmembrane</keyword>
<dbReference type="EC" id="3.1.1.32" evidence="6"/>
<evidence type="ECO:0000256" key="17">
    <source>
        <dbReference type="ARBA" id="ARBA00023237"/>
    </source>
</evidence>
<comment type="subunit">
    <text evidence="5">Homodimer; dimerization is reversible, and the dimeric form is the active one.</text>
</comment>
<evidence type="ECO:0000256" key="6">
    <source>
        <dbReference type="ARBA" id="ARBA00013179"/>
    </source>
</evidence>
<keyword evidence="15" id="KW-0443">Lipid metabolism</keyword>
<dbReference type="AlphaFoldDB" id="A0A855X0C2"/>
<evidence type="ECO:0000256" key="13">
    <source>
        <dbReference type="ARBA" id="ARBA00022837"/>
    </source>
</evidence>
<comment type="caution">
    <text evidence="21">The sequence shown here is derived from an EMBL/GenBank/DDBJ whole genome shotgun (WGS) entry which is preliminary data.</text>
</comment>
<keyword evidence="8" id="KW-1134">Transmembrane beta strand</keyword>
<accession>A0A855X0C2</accession>
<evidence type="ECO:0000256" key="9">
    <source>
        <dbReference type="ARBA" id="ARBA00022692"/>
    </source>
</evidence>
<dbReference type="EC" id="3.1.1.4" evidence="7"/>
<evidence type="ECO:0000256" key="20">
    <source>
        <dbReference type="PIRSR" id="PIRSR603187-2"/>
    </source>
</evidence>
<evidence type="ECO:0000256" key="11">
    <source>
        <dbReference type="ARBA" id="ARBA00022729"/>
    </source>
</evidence>
<evidence type="ECO:0000313" key="21">
    <source>
        <dbReference type="EMBL" id="PWB70029.1"/>
    </source>
</evidence>
<dbReference type="GO" id="GO:0004623">
    <property type="term" value="F:phospholipase A2 activity"/>
    <property type="evidence" value="ECO:0007669"/>
    <property type="project" value="UniProtKB-EC"/>
</dbReference>
<dbReference type="EMBL" id="PQAP01000156">
    <property type="protein sequence ID" value="PWB70029.1"/>
    <property type="molecule type" value="Genomic_DNA"/>
</dbReference>
<evidence type="ECO:0000256" key="19">
    <source>
        <dbReference type="PIRSR" id="PIRSR603187-1"/>
    </source>
</evidence>
<keyword evidence="14" id="KW-0442">Lipid degradation</keyword>
<evidence type="ECO:0000256" key="8">
    <source>
        <dbReference type="ARBA" id="ARBA00022452"/>
    </source>
</evidence>
<organism evidence="21 22">
    <name type="scientific">candidate division GN15 bacterium</name>
    <dbReference type="NCBI Taxonomy" id="2072418"/>
    <lineage>
        <taxon>Bacteria</taxon>
        <taxon>candidate division GN15</taxon>
    </lineage>
</organism>
<dbReference type="GO" id="GO:0046872">
    <property type="term" value="F:metal ion binding"/>
    <property type="evidence" value="ECO:0007669"/>
    <property type="project" value="UniProtKB-KW"/>
</dbReference>
<protein>
    <recommendedName>
        <fullName evidence="18">Phosphatidylcholine 1-acylhydrolase</fullName>
        <ecNumber evidence="6">3.1.1.32</ecNumber>
        <ecNumber evidence="7">3.1.1.4</ecNumber>
    </recommendedName>
</protein>
<evidence type="ECO:0000256" key="1">
    <source>
        <dbReference type="ARBA" id="ARBA00000111"/>
    </source>
</evidence>
<comment type="subcellular location">
    <subcellularLocation>
        <location evidence="3">Cell outer membrane</location>
        <topology evidence="3">Multi-pass membrane protein</topology>
    </subcellularLocation>
</comment>
<dbReference type="Pfam" id="PF02253">
    <property type="entry name" value="PLA1"/>
    <property type="match status" value="1"/>
</dbReference>
<keyword evidence="17" id="KW-0998">Cell outer membrane</keyword>
<reference evidence="21 22" key="1">
    <citation type="journal article" date="2018" name="ISME J.">
        <title>A methanotrophic archaeon couples anaerobic oxidation of methane to Fe(III) reduction.</title>
        <authorList>
            <person name="Cai C."/>
            <person name="Leu A.O."/>
            <person name="Xie G.J."/>
            <person name="Guo J."/>
            <person name="Feng Y."/>
            <person name="Zhao J.X."/>
            <person name="Tyson G.W."/>
            <person name="Yuan Z."/>
            <person name="Hu S."/>
        </authorList>
    </citation>
    <scope>NUCLEOTIDE SEQUENCE [LARGE SCALE GENOMIC DNA]</scope>
    <source>
        <strain evidence="21">FeB_12</strain>
    </source>
</reference>
<dbReference type="PANTHER" id="PTHR40457">
    <property type="entry name" value="PHOSPHOLIPASE A1"/>
    <property type="match status" value="1"/>
</dbReference>
<evidence type="ECO:0000313" key="22">
    <source>
        <dbReference type="Proteomes" id="UP000250918"/>
    </source>
</evidence>
<evidence type="ECO:0000256" key="14">
    <source>
        <dbReference type="ARBA" id="ARBA00022963"/>
    </source>
</evidence>
<comment type="similarity">
    <text evidence="4">Belongs to the phospholipase A1 family.</text>
</comment>
<comment type="cofactor">
    <cofactor evidence="20">
        <name>Ca(2+)</name>
        <dbReference type="ChEBI" id="CHEBI:29108"/>
    </cofactor>
    <text evidence="20">Binds 1 Ca(2+) ion per monomer.</text>
</comment>
<dbReference type="InterPro" id="IPR036541">
    <property type="entry name" value="PLipase_A1_sf"/>
</dbReference>
<name>A0A855X0C2_9BACT</name>
<keyword evidence="12" id="KW-0378">Hydrolase</keyword>
<feature type="binding site" description="in dimeric form" evidence="20">
    <location>
        <position position="206"/>
    </location>
    <ligand>
        <name>Ca(2+)</name>
        <dbReference type="ChEBI" id="CHEBI:29108"/>
        <label>1</label>
    </ligand>
</feature>
<keyword evidence="10 20" id="KW-0479">Metal-binding</keyword>
<keyword evidence="16" id="KW-0472">Membrane</keyword>
<gene>
    <name evidence="21" type="ORF">C3F09_09615</name>
</gene>
<evidence type="ECO:0000256" key="10">
    <source>
        <dbReference type="ARBA" id="ARBA00022723"/>
    </source>
</evidence>
<proteinExistence type="inferred from homology"/>
<dbReference type="Gene3D" id="2.40.230.10">
    <property type="entry name" value="Phospholipase A1"/>
    <property type="match status" value="1"/>
</dbReference>
<dbReference type="Proteomes" id="UP000250918">
    <property type="component" value="Unassembled WGS sequence"/>
</dbReference>
<dbReference type="InterPro" id="IPR003187">
    <property type="entry name" value="PLipase_A1"/>
</dbReference>
<dbReference type="GO" id="GO:0008970">
    <property type="term" value="F:phospholipase A1 activity"/>
    <property type="evidence" value="ECO:0007669"/>
    <property type="project" value="UniProtKB-EC"/>
</dbReference>
<feature type="binding site" description="in dimeric form" evidence="20">
    <location>
        <position position="164"/>
    </location>
    <ligand>
        <name>Ca(2+)</name>
        <dbReference type="ChEBI" id="CHEBI:29108"/>
        <label>1</label>
    </ligand>
</feature>
<evidence type="ECO:0000256" key="12">
    <source>
        <dbReference type="ARBA" id="ARBA00022801"/>
    </source>
</evidence>
<dbReference type="SUPFAM" id="SSF56931">
    <property type="entry name" value="Outer membrane phospholipase A (OMPLA)"/>
    <property type="match status" value="1"/>
</dbReference>
<evidence type="ECO:0000256" key="3">
    <source>
        <dbReference type="ARBA" id="ARBA00004571"/>
    </source>
</evidence>
<feature type="active site" description="Nucleophile" evidence="19">
    <location>
        <position position="156"/>
    </location>
</feature>
<evidence type="ECO:0000256" key="7">
    <source>
        <dbReference type="ARBA" id="ARBA00013278"/>
    </source>
</evidence>